<proteinExistence type="predicted"/>
<keyword evidence="1" id="KW-0732">Signal</keyword>
<dbReference type="Proteomes" id="UP001386955">
    <property type="component" value="Unassembled WGS sequence"/>
</dbReference>
<evidence type="ECO:0008006" key="4">
    <source>
        <dbReference type="Google" id="ProtNLM"/>
    </source>
</evidence>
<reference evidence="2 3" key="1">
    <citation type="submission" date="2024-01" db="EMBL/GenBank/DDBJ databases">
        <title>The genomes of 5 underutilized Papilionoideae crops provide insights into root nodulation and disease resistanc.</title>
        <authorList>
            <person name="Jiang F."/>
        </authorList>
    </citation>
    <scope>NUCLEOTIDE SEQUENCE [LARGE SCALE GENOMIC DNA]</scope>
    <source>
        <strain evidence="2">DUOXIRENSHENG_FW03</strain>
        <tissue evidence="2">Leaves</tissue>
    </source>
</reference>
<feature type="signal peptide" evidence="1">
    <location>
        <begin position="1"/>
        <end position="18"/>
    </location>
</feature>
<keyword evidence="3" id="KW-1185">Reference proteome</keyword>
<dbReference type="AlphaFoldDB" id="A0AAN9SQK6"/>
<feature type="chain" id="PRO_5043048504" description="Secreted protein" evidence="1">
    <location>
        <begin position="19"/>
        <end position="73"/>
    </location>
</feature>
<evidence type="ECO:0000256" key="1">
    <source>
        <dbReference type="SAM" id="SignalP"/>
    </source>
</evidence>
<protein>
    <recommendedName>
        <fullName evidence="4">Secreted protein</fullName>
    </recommendedName>
</protein>
<gene>
    <name evidence="2" type="ORF">VNO78_05210</name>
</gene>
<evidence type="ECO:0000313" key="2">
    <source>
        <dbReference type="EMBL" id="KAK7404368.1"/>
    </source>
</evidence>
<name>A0AAN9SQK6_PSOTE</name>
<accession>A0AAN9SQK6</accession>
<comment type="caution">
    <text evidence="2">The sequence shown here is derived from an EMBL/GenBank/DDBJ whole genome shotgun (WGS) entry which is preliminary data.</text>
</comment>
<dbReference type="EMBL" id="JAYMYS010000002">
    <property type="protein sequence ID" value="KAK7404368.1"/>
    <property type="molecule type" value="Genomic_DNA"/>
</dbReference>
<evidence type="ECO:0000313" key="3">
    <source>
        <dbReference type="Proteomes" id="UP001386955"/>
    </source>
</evidence>
<sequence length="73" mass="8010">MLMLGRLIIIFRVGASHLCPPPSNSYLPATPCTPLVTAVEFPRSPHRLQPPLFLHMLPTPPPADVHSAHNIPE</sequence>
<organism evidence="2 3">
    <name type="scientific">Psophocarpus tetragonolobus</name>
    <name type="common">Winged bean</name>
    <name type="synonym">Dolichos tetragonolobus</name>
    <dbReference type="NCBI Taxonomy" id="3891"/>
    <lineage>
        <taxon>Eukaryota</taxon>
        <taxon>Viridiplantae</taxon>
        <taxon>Streptophyta</taxon>
        <taxon>Embryophyta</taxon>
        <taxon>Tracheophyta</taxon>
        <taxon>Spermatophyta</taxon>
        <taxon>Magnoliopsida</taxon>
        <taxon>eudicotyledons</taxon>
        <taxon>Gunneridae</taxon>
        <taxon>Pentapetalae</taxon>
        <taxon>rosids</taxon>
        <taxon>fabids</taxon>
        <taxon>Fabales</taxon>
        <taxon>Fabaceae</taxon>
        <taxon>Papilionoideae</taxon>
        <taxon>50 kb inversion clade</taxon>
        <taxon>NPAAA clade</taxon>
        <taxon>indigoferoid/millettioid clade</taxon>
        <taxon>Phaseoleae</taxon>
        <taxon>Psophocarpus</taxon>
    </lineage>
</organism>